<organism evidence="3">
    <name type="scientific">Melampsora larici-populina (strain 98AG31 / pathotype 3-4-7)</name>
    <name type="common">Poplar leaf rust fungus</name>
    <dbReference type="NCBI Taxonomy" id="747676"/>
    <lineage>
        <taxon>Eukaryota</taxon>
        <taxon>Fungi</taxon>
        <taxon>Dikarya</taxon>
        <taxon>Basidiomycota</taxon>
        <taxon>Pucciniomycotina</taxon>
        <taxon>Pucciniomycetes</taxon>
        <taxon>Pucciniales</taxon>
        <taxon>Melampsoraceae</taxon>
        <taxon>Melampsora</taxon>
    </lineage>
</organism>
<accession>F4S090</accession>
<name>F4S090_MELLP</name>
<sequence length="454" mass="50211">MNSNISPLTNPARGLPAHINAICEHISATGLSPKKFIHGFVTIDDPGLIYRRRLIRAGVGWEQTVDILKGFRTLLMGSPEGAAAWRGFILDEASKIVNGESIPTGAYPLGSYVSCNSITEDFFSEHAEETRQALVRDSMGFLYKLLSRKLRLSFGLERDLDEATNDMSSVDMEDDTTVESEMLSLDNLVYVSKRAAVQNHRLETASQTFHGTWGFIHVPPPGLLEGVLPEEVDLKAFEKAMSEAEGRPVDVSNFIPTPQQMLHWKSVILAQLATTLQTYVEHLPSSETFKLPTLNTKPTPIDPIPMYQPNIFFLRLMDAPDSSAEGVARVLEQVLTQIGVDPDSFAEGLFVTEGDVGSNELVESLRRKRFPCGSRPDSLRWLLTVFGPAHATWNMCKALCSLHWGNSNHGQDNGAWRTAEALGGSSKHPSQQDFNTLMMMTKKMHDASLVVVLT</sequence>
<dbReference type="Proteomes" id="UP000001072">
    <property type="component" value="Unassembled WGS sequence"/>
</dbReference>
<keyword evidence="3" id="KW-1185">Reference proteome</keyword>
<dbReference type="EMBL" id="GL883134">
    <property type="protein sequence ID" value="EGG01918.1"/>
    <property type="molecule type" value="Genomic_DNA"/>
</dbReference>
<dbReference type="KEGG" id="mlr:MELLADRAFT_66699"/>
<evidence type="ECO:0000313" key="3">
    <source>
        <dbReference type="Proteomes" id="UP000001072"/>
    </source>
</evidence>
<dbReference type="OrthoDB" id="2505302at2759"/>
<dbReference type="AlphaFoldDB" id="F4S090"/>
<dbReference type="InterPro" id="IPR046496">
    <property type="entry name" value="DUF6589"/>
</dbReference>
<reference evidence="3" key="1">
    <citation type="journal article" date="2011" name="Proc. Natl. Acad. Sci. U.S.A.">
        <title>Obligate biotrophy features unraveled by the genomic analysis of rust fungi.</title>
        <authorList>
            <person name="Duplessis S."/>
            <person name="Cuomo C.A."/>
            <person name="Lin Y.-C."/>
            <person name="Aerts A."/>
            <person name="Tisserant E."/>
            <person name="Veneault-Fourrey C."/>
            <person name="Joly D.L."/>
            <person name="Hacquard S."/>
            <person name="Amselem J."/>
            <person name="Cantarel B.L."/>
            <person name="Chiu R."/>
            <person name="Coutinho P.M."/>
            <person name="Feau N."/>
            <person name="Field M."/>
            <person name="Frey P."/>
            <person name="Gelhaye E."/>
            <person name="Goldberg J."/>
            <person name="Grabherr M.G."/>
            <person name="Kodira C.D."/>
            <person name="Kohler A."/>
            <person name="Kuees U."/>
            <person name="Lindquist E.A."/>
            <person name="Lucas S.M."/>
            <person name="Mago R."/>
            <person name="Mauceli E."/>
            <person name="Morin E."/>
            <person name="Murat C."/>
            <person name="Pangilinan J.L."/>
            <person name="Park R."/>
            <person name="Pearson M."/>
            <person name="Quesneville H."/>
            <person name="Rouhier N."/>
            <person name="Sakthikumar S."/>
            <person name="Salamov A.A."/>
            <person name="Schmutz J."/>
            <person name="Selles B."/>
            <person name="Shapiro H."/>
            <person name="Tanguay P."/>
            <person name="Tuskan G.A."/>
            <person name="Henrissat B."/>
            <person name="Van de Peer Y."/>
            <person name="Rouze P."/>
            <person name="Ellis J.G."/>
            <person name="Dodds P.N."/>
            <person name="Schein J.E."/>
            <person name="Zhong S."/>
            <person name="Hamelin R.C."/>
            <person name="Grigoriev I.V."/>
            <person name="Szabo L.J."/>
            <person name="Martin F."/>
        </authorList>
    </citation>
    <scope>NUCLEOTIDE SEQUENCE [LARGE SCALE GENOMIC DNA]</scope>
    <source>
        <strain evidence="3">98AG31 / pathotype 3-4-7</strain>
    </source>
</reference>
<dbReference type="GeneID" id="18930681"/>
<protein>
    <recommendedName>
        <fullName evidence="1">DUF6589 domain-containing protein</fullName>
    </recommendedName>
</protein>
<dbReference type="Pfam" id="PF20231">
    <property type="entry name" value="DUF6589"/>
    <property type="match status" value="1"/>
</dbReference>
<dbReference type="RefSeq" id="XP_007414752.1">
    <property type="nucleotide sequence ID" value="XM_007414690.1"/>
</dbReference>
<evidence type="ECO:0000259" key="1">
    <source>
        <dbReference type="Pfam" id="PF20231"/>
    </source>
</evidence>
<dbReference type="VEuPathDB" id="FungiDB:MELLADRAFT_66699"/>
<gene>
    <name evidence="2" type="ORF">MELLADRAFT_66699</name>
</gene>
<proteinExistence type="predicted"/>
<feature type="domain" description="DUF6589" evidence="1">
    <location>
        <begin position="252"/>
        <end position="448"/>
    </location>
</feature>
<dbReference type="HOGENOM" id="CLU_009176_3_1_1"/>
<dbReference type="InParanoid" id="F4S090"/>
<evidence type="ECO:0000313" key="2">
    <source>
        <dbReference type="EMBL" id="EGG01918.1"/>
    </source>
</evidence>